<protein>
    <submittedName>
        <fullName evidence="7">O-antigen ligase</fullName>
    </submittedName>
</protein>
<dbReference type="GO" id="GO:0016874">
    <property type="term" value="F:ligase activity"/>
    <property type="evidence" value="ECO:0007669"/>
    <property type="project" value="UniProtKB-KW"/>
</dbReference>
<proteinExistence type="predicted"/>
<feature type="transmembrane region" description="Helical" evidence="5">
    <location>
        <begin position="358"/>
        <end position="375"/>
    </location>
</feature>
<reference evidence="7 8" key="1">
    <citation type="journal article" date="2012" name="Science">
        <title>Ecological populations of bacteria act as socially cohesive units of antibiotic production and resistance.</title>
        <authorList>
            <person name="Cordero O.X."/>
            <person name="Wildschutte H."/>
            <person name="Kirkup B."/>
            <person name="Proehl S."/>
            <person name="Ngo L."/>
            <person name="Hussain F."/>
            <person name="Le Roux F."/>
            <person name="Mincer T."/>
            <person name="Polz M.F."/>
        </authorList>
    </citation>
    <scope>NUCLEOTIDE SEQUENCE [LARGE SCALE GENOMIC DNA]</scope>
    <source>
        <strain evidence="7 8">FF-454</strain>
    </source>
</reference>
<feature type="transmembrane region" description="Helical" evidence="5">
    <location>
        <begin position="44"/>
        <end position="63"/>
    </location>
</feature>
<feature type="transmembrane region" description="Helical" evidence="5">
    <location>
        <begin position="205"/>
        <end position="222"/>
    </location>
</feature>
<feature type="transmembrane region" description="Helical" evidence="5">
    <location>
        <begin position="98"/>
        <end position="115"/>
    </location>
</feature>
<dbReference type="AlphaFoldDB" id="A0A1E5C6M1"/>
<feature type="transmembrane region" description="Helical" evidence="5">
    <location>
        <begin position="326"/>
        <end position="346"/>
    </location>
</feature>
<dbReference type="Pfam" id="PF04932">
    <property type="entry name" value="Wzy_C"/>
    <property type="match status" value="1"/>
</dbReference>
<feature type="transmembrane region" description="Helical" evidence="5">
    <location>
        <begin position="75"/>
        <end position="92"/>
    </location>
</feature>
<evidence type="ECO:0000259" key="6">
    <source>
        <dbReference type="Pfam" id="PF04932"/>
    </source>
</evidence>
<feature type="transmembrane region" description="Helical" evidence="5">
    <location>
        <begin position="122"/>
        <end position="145"/>
    </location>
</feature>
<evidence type="ECO:0000256" key="3">
    <source>
        <dbReference type="ARBA" id="ARBA00022989"/>
    </source>
</evidence>
<keyword evidence="8" id="KW-1185">Reference proteome</keyword>
<dbReference type="EMBL" id="AJWN02000057">
    <property type="protein sequence ID" value="OEE61115.1"/>
    <property type="molecule type" value="Genomic_DNA"/>
</dbReference>
<keyword evidence="3 5" id="KW-1133">Transmembrane helix</keyword>
<evidence type="ECO:0000313" key="8">
    <source>
        <dbReference type="Proteomes" id="UP000095039"/>
    </source>
</evidence>
<keyword evidence="2 5" id="KW-0812">Transmembrane</keyword>
<name>A0A1E5C6M1_9GAMM</name>
<comment type="caution">
    <text evidence="7">The sequence shown here is derived from an EMBL/GenBank/DDBJ whole genome shotgun (WGS) entry which is preliminary data.</text>
</comment>
<accession>A0A1E5C6M1</accession>
<evidence type="ECO:0000256" key="5">
    <source>
        <dbReference type="SAM" id="Phobius"/>
    </source>
</evidence>
<feature type="domain" description="O-antigen ligase-related" evidence="6">
    <location>
        <begin position="190"/>
        <end position="338"/>
    </location>
</feature>
<keyword evidence="4 5" id="KW-0472">Membrane</keyword>
<comment type="subcellular location">
    <subcellularLocation>
        <location evidence="1">Membrane</location>
        <topology evidence="1">Multi-pass membrane protein</topology>
    </subcellularLocation>
</comment>
<feature type="transmembrane region" description="Helical" evidence="5">
    <location>
        <begin position="381"/>
        <end position="398"/>
    </location>
</feature>
<evidence type="ECO:0000256" key="1">
    <source>
        <dbReference type="ARBA" id="ARBA00004141"/>
    </source>
</evidence>
<keyword evidence="7" id="KW-0436">Ligase</keyword>
<dbReference type="RefSeq" id="WP_016960226.1">
    <property type="nucleotide sequence ID" value="NZ_AJWN02000057.1"/>
</dbReference>
<evidence type="ECO:0000256" key="4">
    <source>
        <dbReference type="ARBA" id="ARBA00023136"/>
    </source>
</evidence>
<dbReference type="PANTHER" id="PTHR37422">
    <property type="entry name" value="TEICHURONIC ACID BIOSYNTHESIS PROTEIN TUAE"/>
    <property type="match status" value="1"/>
</dbReference>
<dbReference type="Proteomes" id="UP000095039">
    <property type="component" value="Unassembled WGS sequence"/>
</dbReference>
<dbReference type="InterPro" id="IPR007016">
    <property type="entry name" value="O-antigen_ligase-rel_domated"/>
</dbReference>
<feature type="transmembrane region" description="Helical" evidence="5">
    <location>
        <begin position="157"/>
        <end position="175"/>
    </location>
</feature>
<organism evidence="7 8">
    <name type="scientific">Enterovibrio norvegicus FF-454</name>
    <dbReference type="NCBI Taxonomy" id="1185651"/>
    <lineage>
        <taxon>Bacteria</taxon>
        <taxon>Pseudomonadati</taxon>
        <taxon>Pseudomonadota</taxon>
        <taxon>Gammaproteobacteria</taxon>
        <taxon>Vibrionales</taxon>
        <taxon>Vibrionaceae</taxon>
        <taxon>Enterovibrio</taxon>
    </lineage>
</organism>
<gene>
    <name evidence="7" type="ORF">A1OK_22160</name>
</gene>
<evidence type="ECO:0000256" key="2">
    <source>
        <dbReference type="ARBA" id="ARBA00022692"/>
    </source>
</evidence>
<feature type="transmembrane region" description="Helical" evidence="5">
    <location>
        <begin position="21"/>
        <end position="38"/>
    </location>
</feature>
<dbReference type="InterPro" id="IPR051533">
    <property type="entry name" value="WaaL-like"/>
</dbReference>
<feature type="transmembrane region" description="Helical" evidence="5">
    <location>
        <begin position="229"/>
        <end position="246"/>
    </location>
</feature>
<sequence length="414" mass="46120">MMNPNSSKTSLAQVKRFLETVFLISPLAVMLVSIFNFVDTKWVLSRVIPLVCVYCFVFYRDAIKQNWNTSSLKPLLVTSLLAFLYFTLMHLLRGDQFGFSRTLLTSLVYLALVPWSRVSPNLIKWFLVIAAVVCGLNAGYEYVVMGIERVGIATNPIPYALYCAVLALVSLNFILSEKQCCFRLFATMGLISATAALFLTDVRGVLLFFPLVTLYLVFCLLPSSRRHSVVTLLLVLVAIVAGYFSFQDKIDLRIQQTAIEFQDVANGHYGTSTGIRLSLWMEGMTIAKHHLFFGVGDKELSSNIEKMENHAAAVQPHLHNQYIDTLSRYGVFGLVILLIWLVSPLFSIKPAGAVGLQFDPLLSSIVLMIALAGLTDVPFHHTHLVYLFTLMSGVLLFTRAPSVKDTDLSVKSLA</sequence>
<evidence type="ECO:0000313" key="7">
    <source>
        <dbReference type="EMBL" id="OEE61115.1"/>
    </source>
</evidence>
<dbReference type="PANTHER" id="PTHR37422:SF13">
    <property type="entry name" value="LIPOPOLYSACCHARIDE BIOSYNTHESIS PROTEIN PA4999-RELATED"/>
    <property type="match status" value="1"/>
</dbReference>
<dbReference type="GO" id="GO:0016020">
    <property type="term" value="C:membrane"/>
    <property type="evidence" value="ECO:0007669"/>
    <property type="project" value="UniProtKB-SubCell"/>
</dbReference>